<dbReference type="Proteomes" id="UP001243375">
    <property type="component" value="Unassembled WGS sequence"/>
</dbReference>
<proteinExistence type="predicted"/>
<organism evidence="1 2">
    <name type="scientific">Naganishia vaughanmartiniae</name>
    <dbReference type="NCBI Taxonomy" id="1424756"/>
    <lineage>
        <taxon>Eukaryota</taxon>
        <taxon>Fungi</taxon>
        <taxon>Dikarya</taxon>
        <taxon>Basidiomycota</taxon>
        <taxon>Agaricomycotina</taxon>
        <taxon>Tremellomycetes</taxon>
        <taxon>Filobasidiales</taxon>
        <taxon>Filobasidiaceae</taxon>
        <taxon>Naganishia</taxon>
    </lineage>
</organism>
<gene>
    <name evidence="1" type="ORF">QFC22_003595</name>
</gene>
<keyword evidence="2" id="KW-1185">Reference proteome</keyword>
<name>A0ACC2X6R8_9TREE</name>
<protein>
    <submittedName>
        <fullName evidence="1">Uncharacterized protein</fullName>
    </submittedName>
</protein>
<comment type="caution">
    <text evidence="1">The sequence shown here is derived from an EMBL/GenBank/DDBJ whole genome shotgun (WGS) entry which is preliminary data.</text>
</comment>
<reference evidence="1" key="1">
    <citation type="submission" date="2023-04" db="EMBL/GenBank/DDBJ databases">
        <title>Draft Genome sequencing of Naganishia species isolated from polar environments using Oxford Nanopore Technology.</title>
        <authorList>
            <person name="Leo P."/>
            <person name="Venkateswaran K."/>
        </authorList>
    </citation>
    <scope>NUCLEOTIDE SEQUENCE</scope>
    <source>
        <strain evidence="1">MNA-CCFEE 5425</strain>
    </source>
</reference>
<evidence type="ECO:0000313" key="2">
    <source>
        <dbReference type="Proteomes" id="UP001243375"/>
    </source>
</evidence>
<sequence length="566" mass="60987">MTEQGESPDLVKTVEEEDWERDETEEAVENKSTAAPEMRDEAITQEKSLVETASGDKEAEKDQRVYLQESSTMTLGKILPTPAIRLMQRPKEAPKEVRIPIAERSHAPVRSADPWDDEEWDSNRSGPAPNSKIWNEANKPVTADMPAIPQNMPALPSSAALRILRRPSPSMPGSSPASSGASTPAGSKTSGSSQNGGSKTLRTLSEREEEYKRARERIFGPDVDCNDVPVDGASDADGIATATSSPGSITKMLAAPETPTASKPTSSTASSVTSSTSASSTGVPRRQNPQLQQAPNTSRSASANSNGRSNRGMKRNGKGESTFEPLRPPREQQQIQYQQQQLLQQQQQQQQYYMHQQQYQIQLQLNGYAQSGYVGPAHAYGGGAGMNQGPGFVPYTPSQYVQNPMQAQSAAGSAMYPNRQTNPSMNPPNVLRQPAGPDDLSHGFADLRLRDQRYATGGPSVQSDATNGARMPGYNQYQNPTTGLHTGSTGLQDNATRISSAQPGYGTTVPPTQTGYNATPSYGARPTQQQQDSNLWPPLGNTSNGNTTPGSSTFIPRKGPQSVWRP</sequence>
<evidence type="ECO:0000313" key="1">
    <source>
        <dbReference type="EMBL" id="KAJ9119104.1"/>
    </source>
</evidence>
<accession>A0ACC2X6R8</accession>
<dbReference type="EMBL" id="JASBWU010000009">
    <property type="protein sequence ID" value="KAJ9119104.1"/>
    <property type="molecule type" value="Genomic_DNA"/>
</dbReference>